<dbReference type="Bgee" id="ENSOANG00000013483">
    <property type="expression patterns" value="Expressed in testis and 8 other cell types or tissues"/>
</dbReference>
<keyword evidence="4" id="KW-0539">Nucleus</keyword>
<dbReference type="PANTHER" id="PTHR14150">
    <property type="entry name" value="U3 SMALL NUCLEOLAR RNA-ASSOCIATED PROTEIN 14"/>
    <property type="match status" value="1"/>
</dbReference>
<dbReference type="HOGENOM" id="CLU_012635_1_0_1"/>
<dbReference type="GO" id="GO:0032040">
    <property type="term" value="C:small-subunit processome"/>
    <property type="evidence" value="ECO:0000318"/>
    <property type="project" value="GO_Central"/>
</dbReference>
<evidence type="ECO:0000256" key="1">
    <source>
        <dbReference type="ARBA" id="ARBA00004604"/>
    </source>
</evidence>
<dbReference type="InParanoid" id="F7FAS3"/>
<reference evidence="6" key="2">
    <citation type="submission" date="2025-08" db="UniProtKB">
        <authorList>
            <consortium name="Ensembl"/>
        </authorList>
    </citation>
    <scope>IDENTIFICATION</scope>
    <source>
        <strain evidence="6">Glennie</strain>
    </source>
</reference>
<gene>
    <name evidence="6" type="primary">UTP14A</name>
</gene>
<feature type="compositionally biased region" description="Basic and acidic residues" evidence="5">
    <location>
        <begin position="376"/>
        <end position="390"/>
    </location>
</feature>
<organism evidence="6 7">
    <name type="scientific">Ornithorhynchus anatinus</name>
    <name type="common">Duckbill platypus</name>
    <dbReference type="NCBI Taxonomy" id="9258"/>
    <lineage>
        <taxon>Eukaryota</taxon>
        <taxon>Metazoa</taxon>
        <taxon>Chordata</taxon>
        <taxon>Craniata</taxon>
        <taxon>Vertebrata</taxon>
        <taxon>Euteleostomi</taxon>
        <taxon>Mammalia</taxon>
        <taxon>Monotremata</taxon>
        <taxon>Ornithorhynchidae</taxon>
        <taxon>Ornithorhynchus</taxon>
    </lineage>
</organism>
<dbReference type="Ensembl" id="ENSOANT00000021275.3">
    <property type="protein sequence ID" value="ENSOANP00000021272.3"/>
    <property type="gene ID" value="ENSOANG00000013483.4"/>
</dbReference>
<sequence>IQANRVGHSPSVPLLSLQDLQDSIILFVLGLQADGDGGRKHQKLLEAISSLDGKTTRLTERSEASLQVSEFSVSSKGTGEKLALSDLLGPIKPSSSLAPVKNQLNRIKSEKTVKVPLSKEKTEQIRREVAYNKTSKDITKWDPIVWKNRRAEQLVFPLNQEHLVITPIEETIDSWKPRTPLEQEIFSVLNQHKQPKTDPLLTPMEKASFKAMSLEEAMLRRAEMQKARALQSYYEARASREKKIKSKNFHKMLRKGKAKEALKKFEALRKSDPVAALEELEKIEKARMQERMSLKHQNSGKWARSKAIMAKYDLEARKAMQEQLAKNKELTVKVQKAPDSEEEEQEPEEDSNLIPEMVNEVQMSIDGPNPWMQRTLSKDTKDAAVPEEPKPPAQTPTPAPALEESESEEEEPGAEVESLLREFQQKRSHRQSVASKKEKEVLAHLKVFSQKIGSQQAKVAKKQQAPAPQAVAAPEETVQCEEGPLLDERLDRVQRLEDMDRLGSEERVEEEPLLRPPPGEGGQGQGPRPPAGVQPPGKKQKIISLKAMLAVKSQPVESLAAPIMVQEEETGEEGTQRQMIREAFAGDDVVADFLKEKHQAEEADKPQTVDLTLPGWGEWGGVGLKPSQKKKRRFLIKPPEGSSRKDQHLPNVIINEKRNVRAAAHQVNQLPFPFSHHQQFEKTIQTPVGTTWNTQRAFQKLTAPRVVTKQGHIIEPISAEDAGPKASSQKGRSDMNLRRREPRKQHRRSKKKKP</sequence>
<feature type="compositionally biased region" description="Basic and acidic residues" evidence="5">
    <location>
        <begin position="486"/>
        <end position="513"/>
    </location>
</feature>
<dbReference type="PANTHER" id="PTHR14150:SF12">
    <property type="entry name" value="U3 SMALL NUCLEOLAR RNA-ASSOCIATED PROTEIN 14 HOMOLOG A"/>
    <property type="match status" value="1"/>
</dbReference>
<comment type="similarity">
    <text evidence="2">Belongs to the UTP14 family.</text>
</comment>
<dbReference type="Pfam" id="PF04615">
    <property type="entry name" value="Utp14"/>
    <property type="match status" value="1"/>
</dbReference>
<dbReference type="FunCoup" id="F7FAS3">
    <property type="interactions" value="2703"/>
</dbReference>
<evidence type="ECO:0008006" key="8">
    <source>
        <dbReference type="Google" id="ProtNLM"/>
    </source>
</evidence>
<reference evidence="6 7" key="1">
    <citation type="journal article" date="2008" name="Nature">
        <title>Genome analysis of the platypus reveals unique signatures of evolution.</title>
        <authorList>
            <person name="Warren W.C."/>
            <person name="Hillier L.W."/>
            <person name="Marshall Graves J.A."/>
            <person name="Birney E."/>
            <person name="Ponting C.P."/>
            <person name="Grutzner F."/>
            <person name="Belov K."/>
            <person name="Miller W."/>
            <person name="Clarke L."/>
            <person name="Chinwalla A.T."/>
            <person name="Yang S.P."/>
            <person name="Heger A."/>
            <person name="Locke D.P."/>
            <person name="Miethke P."/>
            <person name="Waters P.D."/>
            <person name="Veyrunes F."/>
            <person name="Fulton L."/>
            <person name="Fulton B."/>
            <person name="Graves T."/>
            <person name="Wallis J."/>
            <person name="Puente X.S."/>
            <person name="Lopez-Otin C."/>
            <person name="Ordonez G.R."/>
            <person name="Eichler E.E."/>
            <person name="Chen L."/>
            <person name="Cheng Z."/>
            <person name="Deakin J.E."/>
            <person name="Alsop A."/>
            <person name="Thompson K."/>
            <person name="Kirby P."/>
            <person name="Papenfuss A.T."/>
            <person name="Wakefield M.J."/>
            <person name="Olender T."/>
            <person name="Lancet D."/>
            <person name="Huttley G.A."/>
            <person name="Smit A.F."/>
            <person name="Pask A."/>
            <person name="Temple-Smith P."/>
            <person name="Batzer M.A."/>
            <person name="Walker J.A."/>
            <person name="Konkel M.K."/>
            <person name="Harris R.S."/>
            <person name="Whittington C.M."/>
            <person name="Wong E.S."/>
            <person name="Gemmell N.J."/>
            <person name="Buschiazzo E."/>
            <person name="Vargas Jentzsch I.M."/>
            <person name="Merkel A."/>
            <person name="Schmitz J."/>
            <person name="Zemann A."/>
            <person name="Churakov G."/>
            <person name="Kriegs J.O."/>
            <person name="Brosius J."/>
            <person name="Murchison E.P."/>
            <person name="Sachidanandam R."/>
            <person name="Smith C."/>
            <person name="Hannon G.J."/>
            <person name="Tsend-Ayush E."/>
            <person name="McMillan D."/>
            <person name="Attenborough R."/>
            <person name="Rens W."/>
            <person name="Ferguson-Smith M."/>
            <person name="Lefevre C.M."/>
            <person name="Sharp J.A."/>
            <person name="Nicholas K.R."/>
            <person name="Ray D.A."/>
            <person name="Kube M."/>
            <person name="Reinhardt R."/>
            <person name="Pringle T.H."/>
            <person name="Taylor J."/>
            <person name="Jones R.C."/>
            <person name="Nixon B."/>
            <person name="Dacheux J.L."/>
            <person name="Niwa H."/>
            <person name="Sekita Y."/>
            <person name="Huang X."/>
            <person name="Stark A."/>
            <person name="Kheradpour P."/>
            <person name="Kellis M."/>
            <person name="Flicek P."/>
            <person name="Chen Y."/>
            <person name="Webber C."/>
            <person name="Hardison R."/>
            <person name="Nelson J."/>
            <person name="Hallsworth-Pepin K."/>
            <person name="Delehaunty K."/>
            <person name="Markovic C."/>
            <person name="Minx P."/>
            <person name="Feng Y."/>
            <person name="Kremitzki C."/>
            <person name="Mitreva M."/>
            <person name="Glasscock J."/>
            <person name="Wylie T."/>
            <person name="Wohldmann P."/>
            <person name="Thiru P."/>
            <person name="Nhan M.N."/>
            <person name="Pohl C.S."/>
            <person name="Smith S.M."/>
            <person name="Hou S."/>
            <person name="Nefedov M."/>
            <person name="de Jong P.J."/>
            <person name="Renfree M.B."/>
            <person name="Mardis E.R."/>
            <person name="Wilson R.K."/>
        </authorList>
    </citation>
    <scope>NUCLEOTIDE SEQUENCE [LARGE SCALE GENOMIC DNA]</scope>
    <source>
        <strain evidence="6 7">Glennie</strain>
    </source>
</reference>
<feature type="region of interest" description="Disordered" evidence="5">
    <location>
        <begin position="330"/>
        <end position="417"/>
    </location>
</feature>
<feature type="compositionally biased region" description="Low complexity" evidence="5">
    <location>
        <begin position="455"/>
        <end position="474"/>
    </location>
</feature>
<accession>F7FAS3</accession>
<evidence type="ECO:0000256" key="3">
    <source>
        <dbReference type="ARBA" id="ARBA00022553"/>
    </source>
</evidence>
<reference evidence="6" key="3">
    <citation type="submission" date="2025-09" db="UniProtKB">
        <authorList>
            <consortium name="Ensembl"/>
        </authorList>
    </citation>
    <scope>IDENTIFICATION</scope>
    <source>
        <strain evidence="6">Glennie</strain>
    </source>
</reference>
<evidence type="ECO:0000313" key="7">
    <source>
        <dbReference type="Proteomes" id="UP000002279"/>
    </source>
</evidence>
<dbReference type="eggNOG" id="KOG2172">
    <property type="taxonomic scope" value="Eukaryota"/>
</dbReference>
<dbReference type="STRING" id="9258.ENSOANP00000021272"/>
<protein>
    <recommendedName>
        <fullName evidence="8">UTP14A small subunit processome component</fullName>
    </recommendedName>
</protein>
<feature type="compositionally biased region" description="Basic residues" evidence="5">
    <location>
        <begin position="740"/>
        <end position="754"/>
    </location>
</feature>
<keyword evidence="7" id="KW-1185">Reference proteome</keyword>
<dbReference type="GO" id="GO:0005730">
    <property type="term" value="C:nucleolus"/>
    <property type="evidence" value="ECO:0000318"/>
    <property type="project" value="GO_Central"/>
</dbReference>
<feature type="region of interest" description="Disordered" evidence="5">
    <location>
        <begin position="598"/>
        <end position="648"/>
    </location>
</feature>
<evidence type="ECO:0000313" key="6">
    <source>
        <dbReference type="Ensembl" id="ENSOANP00000021272.3"/>
    </source>
</evidence>
<proteinExistence type="inferred from homology"/>
<feature type="region of interest" description="Disordered" evidence="5">
    <location>
        <begin position="712"/>
        <end position="754"/>
    </location>
</feature>
<feature type="compositionally biased region" description="Acidic residues" evidence="5">
    <location>
        <begin position="403"/>
        <end position="414"/>
    </location>
</feature>
<dbReference type="Proteomes" id="UP000002279">
    <property type="component" value="Chromosome 6"/>
</dbReference>
<dbReference type="GO" id="GO:0006364">
    <property type="term" value="P:rRNA processing"/>
    <property type="evidence" value="ECO:0007669"/>
    <property type="project" value="InterPro"/>
</dbReference>
<feature type="compositionally biased region" description="Basic and acidic residues" evidence="5">
    <location>
        <begin position="330"/>
        <end position="339"/>
    </location>
</feature>
<comment type="subcellular location">
    <subcellularLocation>
        <location evidence="1">Nucleus</location>
        <location evidence="1">Nucleolus</location>
    </subcellularLocation>
</comment>
<dbReference type="OMA" id="QVIEPMD"/>
<name>F7FAS3_ORNAN</name>
<feature type="compositionally biased region" description="Basic and acidic residues" evidence="5">
    <location>
        <begin position="598"/>
        <end position="607"/>
    </location>
</feature>
<evidence type="ECO:0000256" key="5">
    <source>
        <dbReference type="SAM" id="MobiDB-lite"/>
    </source>
</evidence>
<feature type="region of interest" description="Disordered" evidence="5">
    <location>
        <begin position="452"/>
        <end position="540"/>
    </location>
</feature>
<dbReference type="GeneTree" id="ENSGT00390000008142"/>
<dbReference type="InterPro" id="IPR006709">
    <property type="entry name" value="SSU_processome_Utp14"/>
</dbReference>
<dbReference type="AlphaFoldDB" id="F7FAS3"/>
<evidence type="ECO:0000256" key="4">
    <source>
        <dbReference type="ARBA" id="ARBA00023242"/>
    </source>
</evidence>
<feature type="compositionally biased region" description="Acidic residues" evidence="5">
    <location>
        <begin position="340"/>
        <end position="351"/>
    </location>
</feature>
<evidence type="ECO:0000256" key="2">
    <source>
        <dbReference type="ARBA" id="ARBA00007774"/>
    </source>
</evidence>
<keyword evidence="3" id="KW-0597">Phosphoprotein</keyword>